<keyword evidence="3" id="KW-1185">Reference proteome</keyword>
<dbReference type="EMBL" id="QUAM01000008">
    <property type="protein sequence ID" value="TPR12413.1"/>
    <property type="molecule type" value="Genomic_DNA"/>
</dbReference>
<feature type="compositionally biased region" description="Basic residues" evidence="1">
    <location>
        <begin position="20"/>
        <end position="44"/>
    </location>
</feature>
<proteinExistence type="predicted"/>
<dbReference type="RefSeq" id="WP_105988419.1">
    <property type="nucleotide sequence ID" value="NZ_POST01000007.1"/>
</dbReference>
<sequence length="94" mass="11073">MNAKSKMDQINSDFQPGAVKPKKHSKESKLKIKNTGKSQKVKTMKMPKDVYDNLNIIKNLDEKQYNYVTLQMLIDFYLEHSSSDYKKRFNILKN</sequence>
<dbReference type="Proteomes" id="UP000767392">
    <property type="component" value="Unassembled WGS sequence"/>
</dbReference>
<accession>A0ABY2YV97</accession>
<evidence type="ECO:0000313" key="2">
    <source>
        <dbReference type="EMBL" id="TPR12413.1"/>
    </source>
</evidence>
<evidence type="ECO:0000313" key="3">
    <source>
        <dbReference type="Proteomes" id="UP000767392"/>
    </source>
</evidence>
<comment type="caution">
    <text evidence="2">The sequence shown here is derived from an EMBL/GenBank/DDBJ whole genome shotgun (WGS) entry which is preliminary data.</text>
</comment>
<reference evidence="2 3" key="1">
    <citation type="submission" date="2018-08" db="EMBL/GenBank/DDBJ databases">
        <title>Comparative genomics of wild bee and flower associated Lactobacillus reveals potential adaptation to the bee host.</title>
        <authorList>
            <person name="Vuong H.Q."/>
            <person name="Mcfrederick Q.S."/>
        </authorList>
    </citation>
    <scope>NUCLEOTIDE SEQUENCE [LARGE SCALE GENOMIC DNA]</scope>
    <source>
        <strain evidence="2 3">HV_04</strain>
    </source>
</reference>
<protein>
    <recommendedName>
        <fullName evidence="4">Replication-associated protein RepC</fullName>
    </recommendedName>
</protein>
<evidence type="ECO:0000256" key="1">
    <source>
        <dbReference type="SAM" id="MobiDB-lite"/>
    </source>
</evidence>
<organism evidence="2 3">
    <name type="scientific">Apilactobacillus timberlakei</name>
    <dbReference type="NCBI Taxonomy" id="2008380"/>
    <lineage>
        <taxon>Bacteria</taxon>
        <taxon>Bacillati</taxon>
        <taxon>Bacillota</taxon>
        <taxon>Bacilli</taxon>
        <taxon>Lactobacillales</taxon>
        <taxon>Lactobacillaceae</taxon>
        <taxon>Apilactobacillus</taxon>
    </lineage>
</organism>
<feature type="region of interest" description="Disordered" evidence="1">
    <location>
        <begin position="1"/>
        <end position="44"/>
    </location>
</feature>
<gene>
    <name evidence="2" type="ORF">DY048_07635</name>
</gene>
<evidence type="ECO:0008006" key="4">
    <source>
        <dbReference type="Google" id="ProtNLM"/>
    </source>
</evidence>
<name>A0ABY2YV97_9LACO</name>